<dbReference type="InterPro" id="IPR036390">
    <property type="entry name" value="WH_DNA-bd_sf"/>
</dbReference>
<dbReference type="Gene3D" id="3.40.190.10">
    <property type="entry name" value="Periplasmic binding protein-like II"/>
    <property type="match status" value="2"/>
</dbReference>
<gene>
    <name evidence="6" type="ORF">E4L96_14475</name>
</gene>
<keyword evidence="4" id="KW-0804">Transcription</keyword>
<protein>
    <submittedName>
        <fullName evidence="6">LysR family transcriptional regulator</fullName>
    </submittedName>
</protein>
<dbReference type="SUPFAM" id="SSF53850">
    <property type="entry name" value="Periplasmic binding protein-like II"/>
    <property type="match status" value="1"/>
</dbReference>
<keyword evidence="3" id="KW-0238">DNA-binding</keyword>
<comment type="similarity">
    <text evidence="1">Belongs to the LysR transcriptional regulatory family.</text>
</comment>
<evidence type="ECO:0000313" key="7">
    <source>
        <dbReference type="Proteomes" id="UP000298438"/>
    </source>
</evidence>
<dbReference type="GO" id="GO:0003700">
    <property type="term" value="F:DNA-binding transcription factor activity"/>
    <property type="evidence" value="ECO:0007669"/>
    <property type="project" value="InterPro"/>
</dbReference>
<dbReference type="SUPFAM" id="SSF46785">
    <property type="entry name" value="Winged helix' DNA-binding domain"/>
    <property type="match status" value="1"/>
</dbReference>
<sequence length="306" mass="33627">MLKLSLEALQIMDAIDRRGSFAKAGQELHKVPSTISYVVNKLEDDLRVELFLRNGTRVELTPAGRELLKEGRTLLRAAEELEYRVKRVQSGWETELTLCLDSMFAATALAPEMTEFYAAAPQTRLRLLNETLSGPWEALLDRRCDLLIGVAGDGPAGGGYAARPIGELDFVFAVSPRHPLAAVEGPLTSQHLQAHRAVAVADSARRGAPRTVGLLLGQDTLTVPTMQLKYEMQRAAFGFGYLPGPTARAAIARGELVEKQVEEPRPPETFWAAWRTGEEGAGLAWWRQRALAEGLFERLCPTLPGL</sequence>
<reference evidence="6 7" key="1">
    <citation type="submission" date="2019-03" db="EMBL/GenBank/DDBJ databases">
        <title>Draft Genome Sequence of Massilia arenosa sp. nov., a Novel Massilia Species Isolated from a Sandy-loam Maize Soil.</title>
        <authorList>
            <person name="Raths R."/>
            <person name="Peta V."/>
            <person name="Bucking H."/>
        </authorList>
    </citation>
    <scope>NUCLEOTIDE SEQUENCE [LARGE SCALE GENOMIC DNA]</scope>
    <source>
        <strain evidence="6 7">MC02</strain>
    </source>
</reference>
<dbReference type="RefSeq" id="WP_135207937.1">
    <property type="nucleotide sequence ID" value="NZ_SPVF01000183.1"/>
</dbReference>
<dbReference type="GO" id="GO:0000976">
    <property type="term" value="F:transcription cis-regulatory region binding"/>
    <property type="evidence" value="ECO:0007669"/>
    <property type="project" value="TreeGrafter"/>
</dbReference>
<dbReference type="EMBL" id="SPVF01000183">
    <property type="protein sequence ID" value="TFW17452.1"/>
    <property type="molecule type" value="Genomic_DNA"/>
</dbReference>
<dbReference type="Proteomes" id="UP000298438">
    <property type="component" value="Unassembled WGS sequence"/>
</dbReference>
<evidence type="ECO:0000313" key="6">
    <source>
        <dbReference type="EMBL" id="TFW17452.1"/>
    </source>
</evidence>
<dbReference type="InterPro" id="IPR000847">
    <property type="entry name" value="LysR_HTH_N"/>
</dbReference>
<dbReference type="PROSITE" id="PS50931">
    <property type="entry name" value="HTH_LYSR"/>
    <property type="match status" value="1"/>
</dbReference>
<evidence type="ECO:0000259" key="5">
    <source>
        <dbReference type="PROSITE" id="PS50931"/>
    </source>
</evidence>
<keyword evidence="2" id="KW-0805">Transcription regulation</keyword>
<feature type="domain" description="HTH lysR-type" evidence="5">
    <location>
        <begin position="4"/>
        <end position="61"/>
    </location>
</feature>
<dbReference type="InterPro" id="IPR005119">
    <property type="entry name" value="LysR_subst-bd"/>
</dbReference>
<dbReference type="PANTHER" id="PTHR30126:SF4">
    <property type="entry name" value="LYSR FAMILY TRANSCRIPTIONAL REGULATOR"/>
    <property type="match status" value="1"/>
</dbReference>
<accession>A0A4Y9SA80</accession>
<organism evidence="6 7">
    <name type="scientific">Zemynaea arenosa</name>
    <dbReference type="NCBI Taxonomy" id="2561931"/>
    <lineage>
        <taxon>Bacteria</taxon>
        <taxon>Pseudomonadati</taxon>
        <taxon>Pseudomonadota</taxon>
        <taxon>Betaproteobacteria</taxon>
        <taxon>Burkholderiales</taxon>
        <taxon>Oxalobacteraceae</taxon>
        <taxon>Telluria group</taxon>
        <taxon>Zemynaea</taxon>
    </lineage>
</organism>
<evidence type="ECO:0000256" key="1">
    <source>
        <dbReference type="ARBA" id="ARBA00009437"/>
    </source>
</evidence>
<proteinExistence type="inferred from homology"/>
<evidence type="ECO:0000256" key="4">
    <source>
        <dbReference type="ARBA" id="ARBA00023163"/>
    </source>
</evidence>
<dbReference type="PANTHER" id="PTHR30126">
    <property type="entry name" value="HTH-TYPE TRANSCRIPTIONAL REGULATOR"/>
    <property type="match status" value="1"/>
</dbReference>
<dbReference type="Gene3D" id="1.10.10.10">
    <property type="entry name" value="Winged helix-like DNA-binding domain superfamily/Winged helix DNA-binding domain"/>
    <property type="match status" value="1"/>
</dbReference>
<dbReference type="AlphaFoldDB" id="A0A4Y9SA80"/>
<name>A0A4Y9SA80_9BURK</name>
<dbReference type="Pfam" id="PF00126">
    <property type="entry name" value="HTH_1"/>
    <property type="match status" value="1"/>
</dbReference>
<dbReference type="OrthoDB" id="5293066at2"/>
<evidence type="ECO:0000256" key="2">
    <source>
        <dbReference type="ARBA" id="ARBA00023015"/>
    </source>
</evidence>
<dbReference type="InterPro" id="IPR036388">
    <property type="entry name" value="WH-like_DNA-bd_sf"/>
</dbReference>
<comment type="caution">
    <text evidence="6">The sequence shown here is derived from an EMBL/GenBank/DDBJ whole genome shotgun (WGS) entry which is preliminary data.</text>
</comment>
<evidence type="ECO:0000256" key="3">
    <source>
        <dbReference type="ARBA" id="ARBA00023125"/>
    </source>
</evidence>
<dbReference type="Pfam" id="PF03466">
    <property type="entry name" value="LysR_substrate"/>
    <property type="match status" value="1"/>
</dbReference>
<keyword evidence="7" id="KW-1185">Reference proteome</keyword>